<dbReference type="AlphaFoldDB" id="A0A6V8HTJ0"/>
<accession>A0A6V8HTJ0</accession>
<gene>
    <name evidence="1" type="ORF">TCE0_060r18947</name>
</gene>
<comment type="caution">
    <text evidence="1">The sequence shown here is derived from an EMBL/GenBank/DDBJ whole genome shotgun (WGS) entry which is preliminary data.</text>
</comment>
<evidence type="ECO:0000313" key="2">
    <source>
        <dbReference type="Proteomes" id="UP000053095"/>
    </source>
</evidence>
<name>A0A6V8HTJ0_TALPI</name>
<evidence type="ECO:0000313" key="1">
    <source>
        <dbReference type="EMBL" id="GAM43821.1"/>
    </source>
</evidence>
<dbReference type="EMBL" id="DF933856">
    <property type="protein sequence ID" value="GAM43821.1"/>
    <property type="molecule type" value="Genomic_DNA"/>
</dbReference>
<dbReference type="Proteomes" id="UP000053095">
    <property type="component" value="Unassembled WGS sequence"/>
</dbReference>
<keyword evidence="2" id="KW-1185">Reference proteome</keyword>
<proteinExistence type="predicted"/>
<reference evidence="2" key="1">
    <citation type="journal article" date="2015" name="Genome Announc.">
        <title>Draft genome sequence of Talaromyces cellulolyticus strain Y-94, a source of lignocellulosic biomass-degrading enzymes.</title>
        <authorList>
            <person name="Fujii T."/>
            <person name="Koike H."/>
            <person name="Sawayama S."/>
            <person name="Yano S."/>
            <person name="Inoue H."/>
        </authorList>
    </citation>
    <scope>NUCLEOTIDE SEQUENCE [LARGE SCALE GENOMIC DNA]</scope>
    <source>
        <strain evidence="2">Y-94</strain>
    </source>
</reference>
<sequence>MADEKILWCDVKDLFFRGPESNEQVMVSILDPVITVEYHNEHYYIAARFNIETTILHYESHKRDGHELFFEDICLQYLSKDTEEKLKVHPQSDPAGSFSVTTTSTTSVTGQVGVTGSQTPSGNVMLGVTRSKQLAVQYNVNTWSVSAHRMIPDDKQKRLKLKSDKVILNGRPMAGSELPSSYYDDPNQDYYHLAYGDELAIHQWYWQGTQAATKTLSPDLKYTVKRHVFVKRIIPRADFPTDRVRSGKRLHKVLKQEIRLREMSSHRSERLAAQRDRETRDIVKEEFRQAMFADSLALDQLLDFGFHLTVRVKKRFGRTHRTLMFSSNKVKADFLNPPYTQLFRIKVDPSLQILRDIPLSDTPNLEKILADVKEEYDGKLDDLLGASLDEVTDENLRINSKDSEQHEEPNELENIELEKVVQSRSKSRAFIQPAANDHLFLKRTKGGILEYILNASHNQKDIST</sequence>
<organism evidence="1 2">
    <name type="scientific">Talaromyces pinophilus</name>
    <name type="common">Penicillium pinophilum</name>
    <dbReference type="NCBI Taxonomy" id="128442"/>
    <lineage>
        <taxon>Eukaryota</taxon>
        <taxon>Fungi</taxon>
        <taxon>Dikarya</taxon>
        <taxon>Ascomycota</taxon>
        <taxon>Pezizomycotina</taxon>
        <taxon>Eurotiomycetes</taxon>
        <taxon>Eurotiomycetidae</taxon>
        <taxon>Eurotiales</taxon>
        <taxon>Trichocomaceae</taxon>
        <taxon>Talaromyces</taxon>
        <taxon>Talaromyces sect. Talaromyces</taxon>
    </lineage>
</organism>
<protein>
    <submittedName>
        <fullName evidence="1">Uncharacterized protein</fullName>
    </submittedName>
</protein>